<feature type="signal peptide" evidence="2">
    <location>
        <begin position="1"/>
        <end position="42"/>
    </location>
</feature>
<accession>A0ABT7LH62</accession>
<evidence type="ECO:0000313" key="4">
    <source>
        <dbReference type="Proteomes" id="UP001238603"/>
    </source>
</evidence>
<dbReference type="Pfam" id="PF11304">
    <property type="entry name" value="DUF3106"/>
    <property type="match status" value="1"/>
</dbReference>
<dbReference type="InterPro" id="IPR021455">
    <property type="entry name" value="DUF3106"/>
</dbReference>
<name>A0ABT7LH62_9BURK</name>
<protein>
    <submittedName>
        <fullName evidence="3">DUF3106 domain-containing protein</fullName>
    </submittedName>
</protein>
<feature type="region of interest" description="Disordered" evidence="1">
    <location>
        <begin position="185"/>
        <end position="221"/>
    </location>
</feature>
<reference evidence="3 4" key="1">
    <citation type="submission" date="2023-06" db="EMBL/GenBank/DDBJ databases">
        <title>Pelomonas sp. APW6 16S ribosomal RNA gene genome sequencing and assembly.</title>
        <authorList>
            <person name="Woo H."/>
        </authorList>
    </citation>
    <scope>NUCLEOTIDE SEQUENCE [LARGE SCALE GENOMIC DNA]</scope>
    <source>
        <strain evidence="3 4">APW6</strain>
    </source>
</reference>
<comment type="caution">
    <text evidence="3">The sequence shown here is derived from an EMBL/GenBank/DDBJ whole genome shotgun (WGS) entry which is preliminary data.</text>
</comment>
<gene>
    <name evidence="3" type="ORF">QRD43_09670</name>
</gene>
<evidence type="ECO:0000256" key="1">
    <source>
        <dbReference type="SAM" id="MobiDB-lite"/>
    </source>
</evidence>
<feature type="chain" id="PRO_5046705404" evidence="2">
    <location>
        <begin position="43"/>
        <end position="293"/>
    </location>
</feature>
<dbReference type="Proteomes" id="UP001238603">
    <property type="component" value="Unassembled WGS sequence"/>
</dbReference>
<evidence type="ECO:0000313" key="3">
    <source>
        <dbReference type="EMBL" id="MDL5032178.1"/>
    </source>
</evidence>
<feature type="compositionally biased region" description="Basic and acidic residues" evidence="1">
    <location>
        <begin position="185"/>
        <end position="197"/>
    </location>
</feature>
<dbReference type="EMBL" id="JASVDS010000002">
    <property type="protein sequence ID" value="MDL5032178.1"/>
    <property type="molecule type" value="Genomic_DNA"/>
</dbReference>
<keyword evidence="4" id="KW-1185">Reference proteome</keyword>
<keyword evidence="2" id="KW-0732">Signal</keyword>
<feature type="compositionally biased region" description="Low complexity" evidence="1">
    <location>
        <begin position="203"/>
        <end position="212"/>
    </location>
</feature>
<evidence type="ECO:0000256" key="2">
    <source>
        <dbReference type="SAM" id="SignalP"/>
    </source>
</evidence>
<feature type="region of interest" description="Disordered" evidence="1">
    <location>
        <begin position="1"/>
        <end position="22"/>
    </location>
</feature>
<sequence length="293" mass="30917">MRIRTSNKNDTKSDRPPMTPALNVRRPLALLLIPALLSTAHAQPSDASPPAAAASAIAPAASLPAALPQAAKPLPTASLVGGQRWASLSPAQQAVLAPLAQEWDGLDAARKSKWLEIAARFHTLTPEQQSRLRERMIEWTRMSPTERQQARVGFQSNPQLRDDKLQSEKLQSKWQAYQALTPEERQALAQKGAEKAAQKHPGGKAAAEAPKPLNGAKSSFVPQKPAAAPVAVAPSVLQAKPGVTTVLITQGHPAAGARPVGRGKLVVDPALVDPKTLLPRVPPAAPAASASSR</sequence>
<dbReference type="RefSeq" id="WP_285982270.1">
    <property type="nucleotide sequence ID" value="NZ_JASVDS010000002.1"/>
</dbReference>
<organism evidence="3 4">
    <name type="scientific">Roseateles subflavus</name>
    <dbReference type="NCBI Taxonomy" id="3053353"/>
    <lineage>
        <taxon>Bacteria</taxon>
        <taxon>Pseudomonadati</taxon>
        <taxon>Pseudomonadota</taxon>
        <taxon>Betaproteobacteria</taxon>
        <taxon>Burkholderiales</taxon>
        <taxon>Sphaerotilaceae</taxon>
        <taxon>Roseateles</taxon>
    </lineage>
</organism>
<proteinExistence type="predicted"/>